<comment type="caution">
    <text evidence="2">The sequence shown here is derived from an EMBL/GenBank/DDBJ whole genome shotgun (WGS) entry which is preliminary data.</text>
</comment>
<keyword evidence="3" id="KW-1185">Reference proteome</keyword>
<dbReference type="RefSeq" id="WP_083049504.1">
    <property type="nucleotide sequence ID" value="NZ_MWQY01000006.1"/>
</dbReference>
<protein>
    <submittedName>
        <fullName evidence="2">Uncharacterized protein</fullName>
    </submittedName>
</protein>
<reference evidence="2 3" key="1">
    <citation type="submission" date="2017-03" db="EMBL/GenBank/DDBJ databases">
        <title>Draft Genome sequence of Marispirochaeta sp. strain JC444.</title>
        <authorList>
            <person name="Shivani Y."/>
            <person name="Subhash Y."/>
            <person name="Sasikala C."/>
            <person name="Ramana C."/>
        </authorList>
    </citation>
    <scope>NUCLEOTIDE SEQUENCE [LARGE SCALE GENOMIC DNA]</scope>
    <source>
        <strain evidence="2 3">JC444</strain>
    </source>
</reference>
<keyword evidence="1" id="KW-0732">Signal</keyword>
<evidence type="ECO:0000313" key="3">
    <source>
        <dbReference type="Proteomes" id="UP000192343"/>
    </source>
</evidence>
<proteinExistence type="predicted"/>
<sequence>MKRVGLLLITLVFAVSCTTASFQGMQMTRETPSFNVVGEFERTLSQHGIIGGWSGGSLIKLSDNDERIFSIISDEIQKKGGDAAIDVTIEYGAGFLNLLLNAITFSIYNPGKIVIKGTVIKYTN</sequence>
<evidence type="ECO:0000313" key="2">
    <source>
        <dbReference type="EMBL" id="ORC36327.1"/>
    </source>
</evidence>
<organism evidence="2 3">
    <name type="scientific">Marispirochaeta aestuarii</name>
    <dbReference type="NCBI Taxonomy" id="1963862"/>
    <lineage>
        <taxon>Bacteria</taxon>
        <taxon>Pseudomonadati</taxon>
        <taxon>Spirochaetota</taxon>
        <taxon>Spirochaetia</taxon>
        <taxon>Spirochaetales</taxon>
        <taxon>Spirochaetaceae</taxon>
        <taxon>Marispirochaeta</taxon>
    </lineage>
</organism>
<evidence type="ECO:0000256" key="1">
    <source>
        <dbReference type="SAM" id="SignalP"/>
    </source>
</evidence>
<dbReference type="OrthoDB" id="370669at2"/>
<accession>A0A1Y1S001</accession>
<dbReference type="STRING" id="1963862.B4O97_06985"/>
<name>A0A1Y1S001_9SPIO</name>
<gene>
    <name evidence="2" type="ORF">B4O97_06985</name>
</gene>
<dbReference type="Proteomes" id="UP000192343">
    <property type="component" value="Unassembled WGS sequence"/>
</dbReference>
<dbReference type="PROSITE" id="PS51257">
    <property type="entry name" value="PROKAR_LIPOPROTEIN"/>
    <property type="match status" value="1"/>
</dbReference>
<feature type="signal peptide" evidence="1">
    <location>
        <begin position="1"/>
        <end position="20"/>
    </location>
</feature>
<dbReference type="AlphaFoldDB" id="A0A1Y1S001"/>
<dbReference type="EMBL" id="MWQY01000006">
    <property type="protein sequence ID" value="ORC36327.1"/>
    <property type="molecule type" value="Genomic_DNA"/>
</dbReference>
<feature type="chain" id="PRO_5013322199" evidence="1">
    <location>
        <begin position="21"/>
        <end position="124"/>
    </location>
</feature>